<evidence type="ECO:0000313" key="4">
    <source>
        <dbReference type="EMBL" id="GIX88352.1"/>
    </source>
</evidence>
<dbReference type="Gene3D" id="3.80.10.10">
    <property type="entry name" value="Ribonuclease Inhibitor"/>
    <property type="match status" value="2"/>
</dbReference>
<dbReference type="SUPFAM" id="SSF52058">
    <property type="entry name" value="L domain-like"/>
    <property type="match status" value="1"/>
</dbReference>
<dbReference type="GO" id="GO:0005615">
    <property type="term" value="C:extracellular space"/>
    <property type="evidence" value="ECO:0007669"/>
    <property type="project" value="TreeGrafter"/>
</dbReference>
<dbReference type="PANTHER" id="PTHR24373">
    <property type="entry name" value="SLIT RELATED LEUCINE-RICH REPEAT NEURONAL PROTEIN"/>
    <property type="match status" value="1"/>
</dbReference>
<evidence type="ECO:0000256" key="2">
    <source>
        <dbReference type="ARBA" id="ARBA00022729"/>
    </source>
</evidence>
<keyword evidence="5" id="KW-1185">Reference proteome</keyword>
<sequence length="249" mass="29164">NRLASLPPDLFEQWSHLKYVDLSQNRLLHVDRLFLPTNPHKDVMNLLFLFPQEIYLDHNNLTDLDSVLHPQMYNLDRLYVSHNTFARVTENSFNGKANSTRYILLDHCFIREFSVRQYIGLPLLVTLDLSYNLIDQVTYQLGHNQKKNFTDDHVRKYTNSRIKRLSMVGNRIPFLRSGVFIELTGLQSLQLQDNRIGHVERNIFRFLRSVLEVLDLSGNEIRSLGGCVRFLSVLTTLNLANNRIEVMMF</sequence>
<dbReference type="AlphaFoldDB" id="A0AAV4NU02"/>
<keyword evidence="2" id="KW-0732">Signal</keyword>
<evidence type="ECO:0000256" key="3">
    <source>
        <dbReference type="ARBA" id="ARBA00022737"/>
    </source>
</evidence>
<evidence type="ECO:0000256" key="1">
    <source>
        <dbReference type="ARBA" id="ARBA00022614"/>
    </source>
</evidence>
<dbReference type="PANTHER" id="PTHR24373:SF387">
    <property type="entry name" value="LEUCINE-RICH REPEATS AND IMMUNOGLOBULIN-LIKE DOMAINS PROTEIN SMA-10"/>
    <property type="match status" value="1"/>
</dbReference>
<dbReference type="PROSITE" id="PS51450">
    <property type="entry name" value="LRR"/>
    <property type="match status" value="1"/>
</dbReference>
<keyword evidence="1" id="KW-0433">Leucine-rich repeat</keyword>
<dbReference type="InterPro" id="IPR032675">
    <property type="entry name" value="LRR_dom_sf"/>
</dbReference>
<dbReference type="Pfam" id="PF13855">
    <property type="entry name" value="LRR_8"/>
    <property type="match status" value="1"/>
</dbReference>
<accession>A0AAV4NU02</accession>
<dbReference type="Proteomes" id="UP001054837">
    <property type="component" value="Unassembled WGS sequence"/>
</dbReference>
<gene>
    <name evidence="4" type="primary">AVEN_106497_1</name>
    <name evidence="4" type="ORF">CDAR_199091</name>
</gene>
<evidence type="ECO:0000313" key="5">
    <source>
        <dbReference type="Proteomes" id="UP001054837"/>
    </source>
</evidence>
<evidence type="ECO:0008006" key="6">
    <source>
        <dbReference type="Google" id="ProtNLM"/>
    </source>
</evidence>
<keyword evidence="3" id="KW-0677">Repeat</keyword>
<organism evidence="4 5">
    <name type="scientific">Caerostris darwini</name>
    <dbReference type="NCBI Taxonomy" id="1538125"/>
    <lineage>
        <taxon>Eukaryota</taxon>
        <taxon>Metazoa</taxon>
        <taxon>Ecdysozoa</taxon>
        <taxon>Arthropoda</taxon>
        <taxon>Chelicerata</taxon>
        <taxon>Arachnida</taxon>
        <taxon>Araneae</taxon>
        <taxon>Araneomorphae</taxon>
        <taxon>Entelegynae</taxon>
        <taxon>Araneoidea</taxon>
        <taxon>Araneidae</taxon>
        <taxon>Caerostris</taxon>
    </lineage>
</organism>
<feature type="non-terminal residue" evidence="4">
    <location>
        <position position="1"/>
    </location>
</feature>
<dbReference type="SMART" id="SM00369">
    <property type="entry name" value="LRR_TYP"/>
    <property type="match status" value="4"/>
</dbReference>
<dbReference type="InterPro" id="IPR001611">
    <property type="entry name" value="Leu-rich_rpt"/>
</dbReference>
<comment type="caution">
    <text evidence="4">The sequence shown here is derived from an EMBL/GenBank/DDBJ whole genome shotgun (WGS) entry which is preliminary data.</text>
</comment>
<dbReference type="InterPro" id="IPR050328">
    <property type="entry name" value="Dev_Immune_Receptor"/>
</dbReference>
<dbReference type="EMBL" id="BPLQ01002059">
    <property type="protein sequence ID" value="GIX88352.1"/>
    <property type="molecule type" value="Genomic_DNA"/>
</dbReference>
<protein>
    <recommendedName>
        <fullName evidence="6">Chaoptin</fullName>
    </recommendedName>
</protein>
<name>A0AAV4NU02_9ARAC</name>
<reference evidence="4 5" key="1">
    <citation type="submission" date="2021-06" db="EMBL/GenBank/DDBJ databases">
        <title>Caerostris darwini draft genome.</title>
        <authorList>
            <person name="Kono N."/>
            <person name="Arakawa K."/>
        </authorList>
    </citation>
    <scope>NUCLEOTIDE SEQUENCE [LARGE SCALE GENOMIC DNA]</scope>
</reference>
<dbReference type="GO" id="GO:0031012">
    <property type="term" value="C:extracellular matrix"/>
    <property type="evidence" value="ECO:0007669"/>
    <property type="project" value="TreeGrafter"/>
</dbReference>
<dbReference type="InterPro" id="IPR003591">
    <property type="entry name" value="Leu-rich_rpt_typical-subtyp"/>
</dbReference>
<proteinExistence type="predicted"/>